<dbReference type="AlphaFoldDB" id="A0A9X4MZD7"/>
<keyword evidence="6 12" id="KW-0472">Membrane</keyword>
<evidence type="ECO:0000256" key="1">
    <source>
        <dbReference type="ARBA" id="ARBA00004382"/>
    </source>
</evidence>
<keyword evidence="4 12" id="KW-0812">Transmembrane</keyword>
<reference evidence="14" key="1">
    <citation type="submission" date="2022-07" db="EMBL/GenBank/DDBJ databases">
        <title>Description and genome-wide analysis of Profundicola chukchiensis gen. nov., sp. nov., marine bacteria isolated from bottom sediments of the Chukchi Sea.</title>
        <authorList>
            <person name="Romanenko L."/>
            <person name="Otstavnykh N."/>
            <person name="Kurilenko V."/>
            <person name="Eremeev V."/>
            <person name="Velansky P."/>
            <person name="Mikhailov V."/>
            <person name="Isaeva M."/>
        </authorList>
    </citation>
    <scope>NUCLEOTIDE SEQUENCE</scope>
    <source>
        <strain evidence="14">KMM 9713</strain>
    </source>
</reference>
<dbReference type="Proteomes" id="UP001152599">
    <property type="component" value="Unassembled WGS sequence"/>
</dbReference>
<comment type="subcellular location">
    <subcellularLocation>
        <location evidence="1">Cell inner membrane</location>
        <topology evidence="1">Single-pass type II membrane protein</topology>
        <orientation evidence="1">Periplasmic side</orientation>
    </subcellularLocation>
</comment>
<sequence length="724" mass="78893">MALLGDIRKRSWLLILGIGLPLFAFIVGDAFSQGSIFGDPNELGSVAGTPINIQDYNLAYNRLSKNPQMQEASENVLSEMAWNQLVSEVLVTNQMEELGIGVDENKYFEEAGRFYSSVNPNLTDANGRVNIELTKQFVSELKTAALAGNPQAQNFYEQWENANPQFRLLNRTYLGLVSSGGLATDVDAAFMNKANANNDIEYIVVNYEDYAQKNKIEVTDDEILGYMKDHPKNFKAEPSVNLAYAYFPGVASEQDNNKILNELNSYLAPQVIKDEVNGISDTIRSFAQAVNDSAYVSRFSESQFDPTYYTKAQFESFPDEGLKEKLKNANKGDVIGPTKIGSVYNLIKISDVKAITDSAKTSHILIGYAGSEARGAGITRTPQEAQAMADSLLTVIKADPSKFNELARTVSDDAVAAQSNGDIGWVGRFQQGFAGSYRDFAVTEPKGTIDVVPSQFGFHIIRIDDVKQVTGYQLATIQKQIKASEETQENLFSSANNLALNAQDQSANDFINAARQENAEVNNADGVTRFATNLVGLGGTRKEADILRWAFNDDTKPGAVSTFETLDGGQIVAYLSNKYEDGKYNIAAARTQVEAKVRNRKIAQKLASENTEADLNSLASKLGVTKQTASINYSRPMIEGAGLEPNVGGVALGLAEGKTSGAIQGNAGVYFVKVTKKGAVAEMDDASVLRRSVQTQNRSLIQNSLIPSLVDASDVKDNRIKKLK</sequence>
<evidence type="ECO:0000313" key="15">
    <source>
        <dbReference type="Proteomes" id="UP001152599"/>
    </source>
</evidence>
<dbReference type="GO" id="GO:0005886">
    <property type="term" value="C:plasma membrane"/>
    <property type="evidence" value="ECO:0007669"/>
    <property type="project" value="UniProtKB-SubCell"/>
</dbReference>
<organism evidence="14 15">
    <name type="scientific">Profundicola chukchiensis</name>
    <dbReference type="NCBI Taxonomy" id="2961959"/>
    <lineage>
        <taxon>Bacteria</taxon>
        <taxon>Pseudomonadati</taxon>
        <taxon>Bacteroidota</taxon>
        <taxon>Flavobacteriia</taxon>
        <taxon>Flavobacteriales</taxon>
        <taxon>Weeksellaceae</taxon>
        <taxon>Profundicola</taxon>
    </lineage>
</organism>
<keyword evidence="11" id="KW-0413">Isomerase</keyword>
<evidence type="ECO:0000256" key="4">
    <source>
        <dbReference type="ARBA" id="ARBA00022692"/>
    </source>
</evidence>
<evidence type="ECO:0000256" key="6">
    <source>
        <dbReference type="ARBA" id="ARBA00023136"/>
    </source>
</evidence>
<keyword evidence="11" id="KW-0697">Rotamase</keyword>
<evidence type="ECO:0000256" key="9">
    <source>
        <dbReference type="ARBA" id="ARBA00040743"/>
    </source>
</evidence>
<dbReference type="Pfam" id="PF13623">
    <property type="entry name" value="SurA_N_2"/>
    <property type="match status" value="1"/>
</dbReference>
<dbReference type="InterPro" id="IPR027304">
    <property type="entry name" value="Trigger_fact/SurA_dom_sf"/>
</dbReference>
<evidence type="ECO:0000259" key="13">
    <source>
        <dbReference type="PROSITE" id="PS50198"/>
    </source>
</evidence>
<keyword evidence="15" id="KW-1185">Reference proteome</keyword>
<keyword evidence="2" id="KW-1003">Cell membrane</keyword>
<keyword evidence="3" id="KW-0997">Cell inner membrane</keyword>
<accession>A0A9X4MZD7</accession>
<dbReference type="Gene3D" id="3.10.50.40">
    <property type="match status" value="1"/>
</dbReference>
<dbReference type="PANTHER" id="PTHR47529">
    <property type="entry name" value="PEPTIDYL-PROLYL CIS-TRANS ISOMERASE D"/>
    <property type="match status" value="1"/>
</dbReference>
<evidence type="ECO:0000256" key="11">
    <source>
        <dbReference type="PROSITE-ProRule" id="PRU00278"/>
    </source>
</evidence>
<feature type="domain" description="PpiC" evidence="13">
    <location>
        <begin position="356"/>
        <end position="465"/>
    </location>
</feature>
<comment type="similarity">
    <text evidence="8">Belongs to the PpiD chaperone family.</text>
</comment>
<evidence type="ECO:0000256" key="2">
    <source>
        <dbReference type="ARBA" id="ARBA00022475"/>
    </source>
</evidence>
<comment type="caution">
    <text evidence="14">The sequence shown here is derived from an EMBL/GenBank/DDBJ whole genome shotgun (WGS) entry which is preliminary data.</text>
</comment>
<evidence type="ECO:0000256" key="5">
    <source>
        <dbReference type="ARBA" id="ARBA00022989"/>
    </source>
</evidence>
<evidence type="ECO:0000256" key="8">
    <source>
        <dbReference type="ARBA" id="ARBA00038408"/>
    </source>
</evidence>
<dbReference type="InterPro" id="IPR000297">
    <property type="entry name" value="PPIase_PpiC"/>
</dbReference>
<protein>
    <recommendedName>
        <fullName evidence="9">Periplasmic chaperone PpiD</fullName>
    </recommendedName>
    <alternativeName>
        <fullName evidence="10">Periplasmic folding chaperone</fullName>
    </alternativeName>
</protein>
<dbReference type="PANTHER" id="PTHR47529:SF1">
    <property type="entry name" value="PERIPLASMIC CHAPERONE PPID"/>
    <property type="match status" value="1"/>
</dbReference>
<dbReference type="GO" id="GO:0003755">
    <property type="term" value="F:peptidyl-prolyl cis-trans isomerase activity"/>
    <property type="evidence" value="ECO:0007669"/>
    <property type="project" value="UniProtKB-KW"/>
</dbReference>
<dbReference type="InterPro" id="IPR046357">
    <property type="entry name" value="PPIase_dom_sf"/>
</dbReference>
<keyword evidence="7" id="KW-0143">Chaperone</keyword>
<proteinExistence type="inferred from homology"/>
<dbReference type="RefSeq" id="WP_304420191.1">
    <property type="nucleotide sequence ID" value="NZ_JANCMU010000001.1"/>
</dbReference>
<evidence type="ECO:0000313" key="14">
    <source>
        <dbReference type="EMBL" id="MDG4945620.1"/>
    </source>
</evidence>
<feature type="transmembrane region" description="Helical" evidence="12">
    <location>
        <begin position="12"/>
        <end position="31"/>
    </location>
</feature>
<name>A0A9X4MZD7_9FLAO</name>
<keyword evidence="5 12" id="KW-1133">Transmembrane helix</keyword>
<dbReference type="EMBL" id="JANCMU010000001">
    <property type="protein sequence ID" value="MDG4945620.1"/>
    <property type="molecule type" value="Genomic_DNA"/>
</dbReference>
<gene>
    <name evidence="14" type="ORF">NMK71_04270</name>
</gene>
<dbReference type="SUPFAM" id="SSF109998">
    <property type="entry name" value="Triger factor/SurA peptide-binding domain-like"/>
    <property type="match status" value="1"/>
</dbReference>
<evidence type="ECO:0000256" key="7">
    <source>
        <dbReference type="ARBA" id="ARBA00023186"/>
    </source>
</evidence>
<dbReference type="Pfam" id="PF13616">
    <property type="entry name" value="Rotamase_3"/>
    <property type="match status" value="1"/>
</dbReference>
<dbReference type="SUPFAM" id="SSF54534">
    <property type="entry name" value="FKBP-like"/>
    <property type="match status" value="1"/>
</dbReference>
<dbReference type="PROSITE" id="PS50198">
    <property type="entry name" value="PPIC_PPIASE_2"/>
    <property type="match status" value="1"/>
</dbReference>
<evidence type="ECO:0000256" key="10">
    <source>
        <dbReference type="ARBA" id="ARBA00042775"/>
    </source>
</evidence>
<evidence type="ECO:0000256" key="12">
    <source>
        <dbReference type="SAM" id="Phobius"/>
    </source>
</evidence>
<dbReference type="InterPro" id="IPR052029">
    <property type="entry name" value="PpiD_chaperone"/>
</dbReference>
<evidence type="ECO:0000256" key="3">
    <source>
        <dbReference type="ARBA" id="ARBA00022519"/>
    </source>
</evidence>